<dbReference type="AlphaFoldDB" id="A0AAV9DC72"/>
<evidence type="ECO:0000313" key="3">
    <source>
        <dbReference type="Proteomes" id="UP001180020"/>
    </source>
</evidence>
<reference evidence="2" key="2">
    <citation type="submission" date="2023-06" db="EMBL/GenBank/DDBJ databases">
        <authorList>
            <person name="Ma L."/>
            <person name="Liu K.-W."/>
            <person name="Li Z."/>
            <person name="Hsiao Y.-Y."/>
            <person name="Qi Y."/>
            <person name="Fu T."/>
            <person name="Tang G."/>
            <person name="Zhang D."/>
            <person name="Sun W.-H."/>
            <person name="Liu D.-K."/>
            <person name="Li Y."/>
            <person name="Chen G.-Z."/>
            <person name="Liu X.-D."/>
            <person name="Liao X.-Y."/>
            <person name="Jiang Y.-T."/>
            <person name="Yu X."/>
            <person name="Hao Y."/>
            <person name="Huang J."/>
            <person name="Zhao X.-W."/>
            <person name="Ke S."/>
            <person name="Chen Y.-Y."/>
            <person name="Wu W.-L."/>
            <person name="Hsu J.-L."/>
            <person name="Lin Y.-F."/>
            <person name="Huang M.-D."/>
            <person name="Li C.-Y."/>
            <person name="Huang L."/>
            <person name="Wang Z.-W."/>
            <person name="Zhao X."/>
            <person name="Zhong W.-Y."/>
            <person name="Peng D.-H."/>
            <person name="Ahmad S."/>
            <person name="Lan S."/>
            <person name="Zhang J.-S."/>
            <person name="Tsai W.-C."/>
            <person name="Van De Peer Y."/>
            <person name="Liu Z.-J."/>
        </authorList>
    </citation>
    <scope>NUCLEOTIDE SEQUENCE</scope>
    <source>
        <strain evidence="2">CP</strain>
        <tissue evidence="2">Leaves</tissue>
    </source>
</reference>
<dbReference type="EMBL" id="JAUJYO010000015">
    <property type="protein sequence ID" value="KAK1297667.1"/>
    <property type="molecule type" value="Genomic_DNA"/>
</dbReference>
<feature type="compositionally biased region" description="Polar residues" evidence="1">
    <location>
        <begin position="169"/>
        <end position="183"/>
    </location>
</feature>
<dbReference type="PANTHER" id="PTHR35218">
    <property type="entry name" value="RNASE H DOMAIN-CONTAINING PROTEIN"/>
    <property type="match status" value="1"/>
</dbReference>
<feature type="region of interest" description="Disordered" evidence="1">
    <location>
        <begin position="1"/>
        <end position="29"/>
    </location>
</feature>
<keyword evidence="3" id="KW-1185">Reference proteome</keyword>
<feature type="compositionally biased region" description="Polar residues" evidence="1">
    <location>
        <begin position="19"/>
        <end position="29"/>
    </location>
</feature>
<gene>
    <name evidence="2" type="ORF">QJS10_CPB15g01194</name>
</gene>
<organism evidence="2 3">
    <name type="scientific">Acorus calamus</name>
    <name type="common">Sweet flag</name>
    <dbReference type="NCBI Taxonomy" id="4465"/>
    <lineage>
        <taxon>Eukaryota</taxon>
        <taxon>Viridiplantae</taxon>
        <taxon>Streptophyta</taxon>
        <taxon>Embryophyta</taxon>
        <taxon>Tracheophyta</taxon>
        <taxon>Spermatophyta</taxon>
        <taxon>Magnoliopsida</taxon>
        <taxon>Liliopsida</taxon>
        <taxon>Acoraceae</taxon>
        <taxon>Acorus</taxon>
    </lineage>
</organism>
<accession>A0AAV9DC72</accession>
<protein>
    <submittedName>
        <fullName evidence="2">Uncharacterized protein</fullName>
    </submittedName>
</protein>
<dbReference type="PANTHER" id="PTHR35218:SF7">
    <property type="entry name" value="ENDONUCLEASE_EXONUCLEASE_PHOSPHATASE"/>
    <property type="match status" value="1"/>
</dbReference>
<dbReference type="InterPro" id="IPR036691">
    <property type="entry name" value="Endo/exonu/phosph_ase_sf"/>
</dbReference>
<proteinExistence type="predicted"/>
<dbReference type="SUPFAM" id="SSF56219">
    <property type="entry name" value="DNase I-like"/>
    <property type="match status" value="1"/>
</dbReference>
<evidence type="ECO:0000313" key="2">
    <source>
        <dbReference type="EMBL" id="KAK1297667.1"/>
    </source>
</evidence>
<name>A0AAV9DC72_ACOCL</name>
<dbReference type="Proteomes" id="UP001180020">
    <property type="component" value="Unassembled WGS sequence"/>
</dbReference>
<evidence type="ECO:0000256" key="1">
    <source>
        <dbReference type="SAM" id="MobiDB-lite"/>
    </source>
</evidence>
<feature type="region of interest" description="Disordered" evidence="1">
    <location>
        <begin position="237"/>
        <end position="258"/>
    </location>
</feature>
<comment type="caution">
    <text evidence="2">The sequence shown here is derived from an EMBL/GenBank/DDBJ whole genome shotgun (WGS) entry which is preliminary data.</text>
</comment>
<feature type="region of interest" description="Disordered" evidence="1">
    <location>
        <begin position="163"/>
        <end position="197"/>
    </location>
</feature>
<dbReference type="Gene3D" id="3.60.10.10">
    <property type="entry name" value="Endonuclease/exonuclease/phosphatase"/>
    <property type="match status" value="1"/>
</dbReference>
<reference evidence="2" key="1">
    <citation type="journal article" date="2023" name="Nat. Commun.">
        <title>Diploid and tetraploid genomes of Acorus and the evolution of monocots.</title>
        <authorList>
            <person name="Ma L."/>
            <person name="Liu K.W."/>
            <person name="Li Z."/>
            <person name="Hsiao Y.Y."/>
            <person name="Qi Y."/>
            <person name="Fu T."/>
            <person name="Tang G.D."/>
            <person name="Zhang D."/>
            <person name="Sun W.H."/>
            <person name="Liu D.K."/>
            <person name="Li Y."/>
            <person name="Chen G.Z."/>
            <person name="Liu X.D."/>
            <person name="Liao X.Y."/>
            <person name="Jiang Y.T."/>
            <person name="Yu X."/>
            <person name="Hao Y."/>
            <person name="Huang J."/>
            <person name="Zhao X.W."/>
            <person name="Ke S."/>
            <person name="Chen Y.Y."/>
            <person name="Wu W.L."/>
            <person name="Hsu J.L."/>
            <person name="Lin Y.F."/>
            <person name="Huang M.D."/>
            <person name="Li C.Y."/>
            <person name="Huang L."/>
            <person name="Wang Z.W."/>
            <person name="Zhao X."/>
            <person name="Zhong W.Y."/>
            <person name="Peng D.H."/>
            <person name="Ahmad S."/>
            <person name="Lan S."/>
            <person name="Zhang J.S."/>
            <person name="Tsai W.C."/>
            <person name="Van de Peer Y."/>
            <person name="Liu Z.J."/>
        </authorList>
    </citation>
    <scope>NUCLEOTIDE SEQUENCE</scope>
    <source>
        <strain evidence="2">CP</strain>
    </source>
</reference>
<sequence length="392" mass="43236">MMQARNTDNLAGRAEKTKSNTGNCGTSRQGVGVRKYVPINKGAPKLAGSGFTEAPHLSNSFVALETISESQNGNLITVPRVPTSEVVSAGVPELNENVIVQVESECQDETLEMNVSTEEAHGTPKGEIACTQDTNGPICLQEDSMEETLTEQVNTLDQNASLDHEDGTSIISPTPIVTNQEHLSTPAKKQSAEQRKLGKSAEEADLCGLASSQAVNVSLNEYKKFVSSEAELKRGADPSTLLAQAKRKSDEGRKNKAKNAGPLKLRFDHFLGYEGRIWILWRHDLLDLEILEESGQFVHGRVHEKHSQVEALITVIYASNLLEERILLWNNLKRLSRSIQSPWLVGGDFNEVRYSYEKIGGRPPNICRLQRFNDCIAHRKLLDIHSTGNTLS</sequence>